<evidence type="ECO:0000256" key="1">
    <source>
        <dbReference type="ARBA" id="ARBA00004245"/>
    </source>
</evidence>
<dbReference type="Pfam" id="PF15297">
    <property type="entry name" value="CKAP2_C"/>
    <property type="match status" value="2"/>
</dbReference>
<reference evidence="8" key="2">
    <citation type="submission" date="2025-08" db="UniProtKB">
        <authorList>
            <consortium name="Ensembl"/>
        </authorList>
    </citation>
    <scope>IDENTIFICATION</scope>
</reference>
<gene>
    <name evidence="8" type="primary">CKAP2L</name>
</gene>
<accession>A0A3B4E9D9</accession>
<proteinExistence type="inferred from homology"/>
<keyword evidence="9" id="KW-1185">Reference proteome</keyword>
<dbReference type="Ensembl" id="ENSPNAT00000022338.2">
    <property type="protein sequence ID" value="ENSPNAP00000032425.2"/>
    <property type="gene ID" value="ENSPNAG00000020333.2"/>
</dbReference>
<dbReference type="GO" id="GO:0005813">
    <property type="term" value="C:centrosome"/>
    <property type="evidence" value="ECO:0007669"/>
    <property type="project" value="TreeGrafter"/>
</dbReference>
<keyword evidence="3" id="KW-0963">Cytoplasm</keyword>
<dbReference type="GeneTree" id="ENSGT00530000063691"/>
<reference evidence="8" key="3">
    <citation type="submission" date="2025-09" db="UniProtKB">
        <authorList>
            <consortium name="Ensembl"/>
        </authorList>
    </citation>
    <scope>IDENTIFICATION</scope>
</reference>
<protein>
    <recommendedName>
        <fullName evidence="7">Cytoskeleton-associated protein 2 C-terminal domain-containing protein</fullName>
    </recommendedName>
</protein>
<dbReference type="OMA" id="QKSTQPC"/>
<evidence type="ECO:0000256" key="5">
    <source>
        <dbReference type="ARBA" id="ARBA00023212"/>
    </source>
</evidence>
<evidence type="ECO:0000313" key="9">
    <source>
        <dbReference type="Proteomes" id="UP001501920"/>
    </source>
</evidence>
<feature type="domain" description="Cytoskeleton-associated protein 2 C-terminal" evidence="7">
    <location>
        <begin position="394"/>
        <end position="557"/>
    </location>
</feature>
<name>A0A3B4E9D9_PYGNA</name>
<feature type="region of interest" description="Disordered" evidence="6">
    <location>
        <begin position="364"/>
        <end position="417"/>
    </location>
</feature>
<keyword evidence="5" id="KW-0206">Cytoskeleton</keyword>
<dbReference type="GeneID" id="108431694"/>
<dbReference type="GO" id="GO:0005829">
    <property type="term" value="C:cytosol"/>
    <property type="evidence" value="ECO:0007669"/>
    <property type="project" value="TreeGrafter"/>
</dbReference>
<dbReference type="PANTHER" id="PTHR47078:SF1">
    <property type="entry name" value="CYTOSKELETON-ASSOCIATED PROTEIN 2-LIKE"/>
    <property type="match status" value="1"/>
</dbReference>
<dbReference type="OrthoDB" id="6288182at2759"/>
<dbReference type="STRING" id="42514.ENSPNAP00000032425"/>
<feature type="compositionally biased region" description="Polar residues" evidence="6">
    <location>
        <begin position="288"/>
        <end position="300"/>
    </location>
</feature>
<dbReference type="GO" id="GO:0072686">
    <property type="term" value="C:mitotic spindle"/>
    <property type="evidence" value="ECO:0007669"/>
    <property type="project" value="TreeGrafter"/>
</dbReference>
<comment type="similarity">
    <text evidence="2">Belongs to the CKAP2 family.</text>
</comment>
<reference evidence="8 9" key="1">
    <citation type="submission" date="2020-10" db="EMBL/GenBank/DDBJ databases">
        <title>Pygocentrus nattereri (red-bellied piranha) genome, fPygNat1, primary haplotype.</title>
        <authorList>
            <person name="Myers G."/>
            <person name="Meyer A."/>
            <person name="Karagic N."/>
            <person name="Pippel M."/>
            <person name="Winkler S."/>
            <person name="Tracey A."/>
            <person name="Wood J."/>
            <person name="Formenti G."/>
            <person name="Howe K."/>
            <person name="Fedrigo O."/>
            <person name="Jarvis E.D."/>
        </authorList>
    </citation>
    <scope>NUCLEOTIDE SEQUENCE [LARGE SCALE GENOMIC DNA]</scope>
</reference>
<keyword evidence="4" id="KW-0597">Phosphoprotein</keyword>
<feature type="region of interest" description="Disordered" evidence="6">
    <location>
        <begin position="29"/>
        <end position="71"/>
    </location>
</feature>
<feature type="region of interest" description="Disordered" evidence="6">
    <location>
        <begin position="228"/>
        <end position="308"/>
    </location>
</feature>
<dbReference type="RefSeq" id="XP_017560506.2">
    <property type="nucleotide sequence ID" value="XM_017705017.2"/>
</dbReference>
<evidence type="ECO:0000256" key="6">
    <source>
        <dbReference type="SAM" id="MobiDB-lite"/>
    </source>
</evidence>
<evidence type="ECO:0000256" key="2">
    <source>
        <dbReference type="ARBA" id="ARBA00009468"/>
    </source>
</evidence>
<dbReference type="Proteomes" id="UP001501920">
    <property type="component" value="Chromosome 20"/>
</dbReference>
<organism evidence="8 9">
    <name type="scientific">Pygocentrus nattereri</name>
    <name type="common">Red-bellied piranha</name>
    <dbReference type="NCBI Taxonomy" id="42514"/>
    <lineage>
        <taxon>Eukaryota</taxon>
        <taxon>Metazoa</taxon>
        <taxon>Chordata</taxon>
        <taxon>Craniata</taxon>
        <taxon>Vertebrata</taxon>
        <taxon>Euteleostomi</taxon>
        <taxon>Actinopterygii</taxon>
        <taxon>Neopterygii</taxon>
        <taxon>Teleostei</taxon>
        <taxon>Ostariophysi</taxon>
        <taxon>Characiformes</taxon>
        <taxon>Characoidei</taxon>
        <taxon>Pygocentrus</taxon>
    </lineage>
</organism>
<evidence type="ECO:0000313" key="8">
    <source>
        <dbReference type="Ensembl" id="ENSPNAP00000032425.2"/>
    </source>
</evidence>
<evidence type="ECO:0000256" key="3">
    <source>
        <dbReference type="ARBA" id="ARBA00022490"/>
    </source>
</evidence>
<dbReference type="InterPro" id="IPR029197">
    <property type="entry name" value="CKAP2_C"/>
</dbReference>
<feature type="domain" description="Cytoskeleton-associated protein 2 C-terminal" evidence="7">
    <location>
        <begin position="570"/>
        <end position="669"/>
    </location>
</feature>
<sequence>MGTLTEEDAPKLSRIELRKQKLAEYLLTKGRFKPPNPKPYLKESAVLKKNPGVMQRSCASGKGKENSAPTCVNKDVKMRGALTEKNKSTDTSKKEMRTLSRVPSGTLQHSTLKPIVSQIPMQHCRTLSKGTATVRNISIKDQQAKSTIQTSFGTHKQSKTVKVTRESGIGQAETAHGTCSVRSYASTAKTDQPKKQFVDRMDSYSDKVISRTHIKCPTTAEQLRNMASSRTEAKAMTKAQNRFPQMSTSKTGVAKRWGSHDLGRACSGTVQIDKPLVRNSQTEKGRSETTQNKSLSQTNEPGKKPGRTAIQITSTTEKQRSTLFSKVNNAADVSKTTKVTTAGSKSALPRPCTTVKLPLNPTVRASVPPSFPQQSKNSSNTKGTMQLKTPKTQFNPGTQGVRTVPLDGRKNSSAAQEERMRKLQEWRESRGITYKRPPMPVKPVRRKTTAALSQSYWTTIEQEDEVHGFVCAVDQSLNDCIKLLQQGFPVDQVRDVVTRLPMAKKFAKYWICQVRLMEREGNLDILPTFEEAIRVVREPVDELRSVVFEILKKKEAKASCFTPVQKEKEVHSEEEEKSHYDMQTPKPVGALIRGEKGDSSVIKYKITATPGGKRSQQREKSQRVNGHEIRFFTPVRRSLRIEKTGPRYPAALQEQDPCVTSLQDLLTDGESGADGTRAVEPPDSPLYVYRENEALKERVQIELVYEEADV</sequence>
<evidence type="ECO:0000259" key="7">
    <source>
        <dbReference type="Pfam" id="PF15297"/>
    </source>
</evidence>
<dbReference type="AlphaFoldDB" id="A0A3B4E9D9"/>
<feature type="compositionally biased region" description="Polar residues" evidence="6">
    <location>
        <begin position="238"/>
        <end position="251"/>
    </location>
</feature>
<comment type="subcellular location">
    <subcellularLocation>
        <location evidence="1">Cytoplasm</location>
        <location evidence="1">Cytoskeleton</location>
    </subcellularLocation>
</comment>
<evidence type="ECO:0000256" key="4">
    <source>
        <dbReference type="ARBA" id="ARBA00022553"/>
    </source>
</evidence>
<feature type="compositionally biased region" description="Polar residues" evidence="6">
    <location>
        <begin position="372"/>
        <end position="401"/>
    </location>
</feature>
<dbReference type="InterPro" id="IPR052855">
    <property type="entry name" value="CKAP2-like"/>
</dbReference>
<dbReference type="PANTHER" id="PTHR47078">
    <property type="entry name" value="CYTOSKELETON-ASSOCIATED PROTEIN 2-LIKE"/>
    <property type="match status" value="1"/>
</dbReference>